<evidence type="ECO:0000313" key="3">
    <source>
        <dbReference type="Proteomes" id="UP000184444"/>
    </source>
</evidence>
<proteinExistence type="predicted"/>
<dbReference type="AlphaFoldDB" id="A0A1M7EK87"/>
<protein>
    <submittedName>
        <fullName evidence="2">Uncharacterized protein</fullName>
    </submittedName>
</protein>
<gene>
    <name evidence="2" type="ORF">SAMN05444389_102169</name>
</gene>
<dbReference type="EMBL" id="FRCK01000002">
    <property type="protein sequence ID" value="SHL92285.1"/>
    <property type="molecule type" value="Genomic_DNA"/>
</dbReference>
<dbReference type="RefSeq" id="WP_073062601.1">
    <property type="nucleotide sequence ID" value="NZ_FRCK01000002.1"/>
</dbReference>
<organism evidence="2 3">
    <name type="scientific">Paracoccus solventivorans</name>
    <dbReference type="NCBI Taxonomy" id="53463"/>
    <lineage>
        <taxon>Bacteria</taxon>
        <taxon>Pseudomonadati</taxon>
        <taxon>Pseudomonadota</taxon>
        <taxon>Alphaproteobacteria</taxon>
        <taxon>Rhodobacterales</taxon>
        <taxon>Paracoccaceae</taxon>
        <taxon>Paracoccus</taxon>
    </lineage>
</organism>
<feature type="region of interest" description="Disordered" evidence="1">
    <location>
        <begin position="1"/>
        <end position="59"/>
    </location>
</feature>
<feature type="compositionally biased region" description="Basic and acidic residues" evidence="1">
    <location>
        <begin position="17"/>
        <end position="31"/>
    </location>
</feature>
<accession>A0A1M7EK87</accession>
<reference evidence="3" key="1">
    <citation type="submission" date="2016-11" db="EMBL/GenBank/DDBJ databases">
        <authorList>
            <person name="Varghese N."/>
            <person name="Submissions S."/>
        </authorList>
    </citation>
    <scope>NUCLEOTIDE SEQUENCE [LARGE SCALE GENOMIC DNA]</scope>
    <source>
        <strain evidence="3">DSM 6637</strain>
    </source>
</reference>
<evidence type="ECO:0000313" key="2">
    <source>
        <dbReference type="EMBL" id="SHL92285.1"/>
    </source>
</evidence>
<evidence type="ECO:0000256" key="1">
    <source>
        <dbReference type="SAM" id="MobiDB-lite"/>
    </source>
</evidence>
<sequence length="59" mass="6637">MGNLPFERNRYNPVRDTTPEEAERNKRRQAEQDAAQDQGEPGRSVPPEGEDKIPGESGE</sequence>
<keyword evidence="3" id="KW-1185">Reference proteome</keyword>
<dbReference type="Proteomes" id="UP000184444">
    <property type="component" value="Unassembled WGS sequence"/>
</dbReference>
<name>A0A1M7EK87_9RHOB</name>
<feature type="compositionally biased region" description="Basic and acidic residues" evidence="1">
    <location>
        <begin position="49"/>
        <end position="59"/>
    </location>
</feature>